<feature type="chain" id="PRO_5040912130" description="Sox C-terminal domain-containing protein" evidence="3">
    <location>
        <begin position="31"/>
        <end position="203"/>
    </location>
</feature>
<evidence type="ECO:0000259" key="4">
    <source>
        <dbReference type="PROSITE" id="PS51516"/>
    </source>
</evidence>
<proteinExistence type="predicted"/>
<dbReference type="AlphaFoldDB" id="A0A9W6GYE0"/>
<keyword evidence="6" id="KW-1185">Reference proteome</keyword>
<dbReference type="PROSITE" id="PS51516">
    <property type="entry name" value="SOX_C"/>
    <property type="match status" value="1"/>
</dbReference>
<evidence type="ECO:0000256" key="3">
    <source>
        <dbReference type="SAM" id="SignalP"/>
    </source>
</evidence>
<accession>A0A9W6GYE0</accession>
<dbReference type="EMBL" id="BSEC01000002">
    <property type="protein sequence ID" value="GLI95268.1"/>
    <property type="molecule type" value="Genomic_DNA"/>
</dbReference>
<evidence type="ECO:0000313" key="5">
    <source>
        <dbReference type="EMBL" id="GLI95268.1"/>
    </source>
</evidence>
<protein>
    <recommendedName>
        <fullName evidence="4">Sox C-terminal domain-containing protein</fullName>
    </recommendedName>
</protein>
<dbReference type="InterPro" id="IPR021934">
    <property type="entry name" value="Sox_C"/>
</dbReference>
<evidence type="ECO:0000313" key="6">
    <source>
        <dbReference type="Proteomes" id="UP001144323"/>
    </source>
</evidence>
<comment type="caution">
    <text evidence="5">The sequence shown here is derived from an EMBL/GenBank/DDBJ whole genome shotgun (WGS) entry which is preliminary data.</text>
</comment>
<keyword evidence="1" id="KW-0805">Transcription regulation</keyword>
<name>A0A9W6GYE0_9HYPH</name>
<organism evidence="5 6">
    <name type="scientific">Methylocystis echinoides</name>
    <dbReference type="NCBI Taxonomy" id="29468"/>
    <lineage>
        <taxon>Bacteria</taxon>
        <taxon>Pseudomonadati</taxon>
        <taxon>Pseudomonadota</taxon>
        <taxon>Alphaproteobacteria</taxon>
        <taxon>Hyphomicrobiales</taxon>
        <taxon>Methylocystaceae</taxon>
        <taxon>Methylocystis</taxon>
    </lineage>
</organism>
<reference evidence="5" key="1">
    <citation type="journal article" date="2023" name="Int. J. Syst. Evol. Microbiol.">
        <title>Methylocystis iwaonis sp. nov., a type II methane-oxidizing bacterium from surface soil of a rice paddy field in Japan, and emended description of the genus Methylocystis (ex Whittenbury et al. 1970) Bowman et al. 1993.</title>
        <authorList>
            <person name="Kaise H."/>
            <person name="Sawadogo J.B."/>
            <person name="Alam M.S."/>
            <person name="Ueno C."/>
            <person name="Dianou D."/>
            <person name="Shinjo R."/>
            <person name="Asakawa S."/>
        </authorList>
    </citation>
    <scope>NUCLEOTIDE SEQUENCE</scope>
    <source>
        <strain evidence="5">LMG27198</strain>
    </source>
</reference>
<keyword evidence="2" id="KW-0804">Transcription</keyword>
<feature type="signal peptide" evidence="3">
    <location>
        <begin position="1"/>
        <end position="30"/>
    </location>
</feature>
<sequence>MHHPPNRSAVKRRRALPAAALCLAAATAQAQELTPPPENWRPIVYRDLQIPGPQDRIYADLWADVIQSNNRRYLAAGDRRFLLGNAPVREAHALVRGGDKVALLSVLNTATHCVAVARDPSSDLSVKMCPMRLAVWNGTSATLREAKGCYLEPGAEARNTMANSSYAASYTSYDVVTKSIRLGVILGRRVVEQCSQTVPLYPG</sequence>
<evidence type="ECO:0000256" key="1">
    <source>
        <dbReference type="ARBA" id="ARBA00023015"/>
    </source>
</evidence>
<dbReference type="Proteomes" id="UP001144323">
    <property type="component" value="Unassembled WGS sequence"/>
</dbReference>
<gene>
    <name evidence="5" type="ORF">LMG27198_42600</name>
</gene>
<keyword evidence="3" id="KW-0732">Signal</keyword>
<evidence type="ECO:0000256" key="2">
    <source>
        <dbReference type="ARBA" id="ARBA00023163"/>
    </source>
</evidence>
<feature type="domain" description="Sox C-terminal" evidence="4">
    <location>
        <begin position="1"/>
        <end position="121"/>
    </location>
</feature>